<dbReference type="SUPFAM" id="SSF56672">
    <property type="entry name" value="DNA/RNA polymerases"/>
    <property type="match status" value="1"/>
</dbReference>
<reference evidence="3" key="1">
    <citation type="submission" date="2021-03" db="EMBL/GenBank/DDBJ databases">
        <authorList>
            <person name="Bekaert M."/>
        </authorList>
    </citation>
    <scope>NUCLEOTIDE SEQUENCE</scope>
</reference>
<dbReference type="InterPro" id="IPR053134">
    <property type="entry name" value="RNA-dir_DNA_polymerase"/>
</dbReference>
<dbReference type="InterPro" id="IPR001995">
    <property type="entry name" value="Peptidase_A2_cat"/>
</dbReference>
<dbReference type="InterPro" id="IPR043502">
    <property type="entry name" value="DNA/RNA_pol_sf"/>
</dbReference>
<dbReference type="InterPro" id="IPR021109">
    <property type="entry name" value="Peptidase_aspartic_dom_sf"/>
</dbReference>
<evidence type="ECO:0000313" key="3">
    <source>
        <dbReference type="EMBL" id="CAG2211133.1"/>
    </source>
</evidence>
<dbReference type="AlphaFoldDB" id="A0A8S3RSM5"/>
<organism evidence="3 4">
    <name type="scientific">Mytilus edulis</name>
    <name type="common">Blue mussel</name>
    <dbReference type="NCBI Taxonomy" id="6550"/>
    <lineage>
        <taxon>Eukaryota</taxon>
        <taxon>Metazoa</taxon>
        <taxon>Spiralia</taxon>
        <taxon>Lophotrochozoa</taxon>
        <taxon>Mollusca</taxon>
        <taxon>Bivalvia</taxon>
        <taxon>Autobranchia</taxon>
        <taxon>Pteriomorphia</taxon>
        <taxon>Mytilida</taxon>
        <taxon>Mytiloidea</taxon>
        <taxon>Mytilidae</taxon>
        <taxon>Mytilinae</taxon>
        <taxon>Mytilus</taxon>
    </lineage>
</organism>
<dbReference type="SUPFAM" id="SSF50630">
    <property type="entry name" value="Acid proteases"/>
    <property type="match status" value="1"/>
</dbReference>
<evidence type="ECO:0000259" key="2">
    <source>
        <dbReference type="PROSITE" id="PS50175"/>
    </source>
</evidence>
<keyword evidence="4" id="KW-1185">Reference proteome</keyword>
<dbReference type="Pfam" id="PF00078">
    <property type="entry name" value="RVT_1"/>
    <property type="match status" value="1"/>
</dbReference>
<dbReference type="PANTHER" id="PTHR24559:SF435">
    <property type="entry name" value="RIBONUCLEASE H"/>
    <property type="match status" value="1"/>
</dbReference>
<comment type="caution">
    <text evidence="3">The sequence shown here is derived from an EMBL/GenBank/DDBJ whole genome shotgun (WGS) entry which is preliminary data.</text>
</comment>
<accession>A0A8S3RSM5</accession>
<gene>
    <name evidence="3" type="ORF">MEDL_25156</name>
</gene>
<name>A0A8S3RSM5_MYTED</name>
<dbReference type="Gene3D" id="3.10.10.10">
    <property type="entry name" value="HIV Type 1 Reverse Transcriptase, subunit A, domain 1"/>
    <property type="match status" value="1"/>
</dbReference>
<dbReference type="OrthoDB" id="8962596at2759"/>
<keyword evidence="1" id="KW-0378">Hydrolase</keyword>
<feature type="domain" description="Peptidase A2" evidence="2">
    <location>
        <begin position="1"/>
        <end position="78"/>
    </location>
</feature>
<proteinExistence type="predicted"/>
<dbReference type="GO" id="GO:0004190">
    <property type="term" value="F:aspartic-type endopeptidase activity"/>
    <property type="evidence" value="ECO:0007669"/>
    <property type="project" value="InterPro"/>
</dbReference>
<dbReference type="Proteomes" id="UP000683360">
    <property type="component" value="Unassembled WGS sequence"/>
</dbReference>
<dbReference type="CDD" id="cd00303">
    <property type="entry name" value="retropepsin_like"/>
    <property type="match status" value="1"/>
</dbReference>
<dbReference type="CDD" id="cd01647">
    <property type="entry name" value="RT_LTR"/>
    <property type="match status" value="1"/>
</dbReference>
<dbReference type="InterPro" id="IPR043128">
    <property type="entry name" value="Rev_trsase/Diguanyl_cyclase"/>
</dbReference>
<dbReference type="GO" id="GO:0006508">
    <property type="term" value="P:proteolysis"/>
    <property type="evidence" value="ECO:0007669"/>
    <property type="project" value="InterPro"/>
</dbReference>
<sequence>MLDTGASVTILSKKFFETLDISLRKGIIPVKQKLVSATGDTADFLGKMKIKIHLGKNRYEHEVLIADIPSEGILGIDFLEQKMCDIILREKCLRIDGENVPCFKNREPVSWVGRITLFEDLVLPPSSETIVSANILDPVIKGKTAIVEPSEHFTNTIDSFSKSSADIGRTDPVDHTINTGDALPIRQRPRRIPLAKMEAAKAEIERMAKDGLIEPSTSPWNSPVVMIRKSDLSWRFCLDNRILNNITVKQSQFLPRIDDTLDALSQNKWFSTLDLKSGYHQVKSSQ</sequence>
<evidence type="ECO:0000256" key="1">
    <source>
        <dbReference type="ARBA" id="ARBA00022801"/>
    </source>
</evidence>
<dbReference type="PANTHER" id="PTHR24559">
    <property type="entry name" value="TRANSPOSON TY3-I GAG-POL POLYPROTEIN"/>
    <property type="match status" value="1"/>
</dbReference>
<dbReference type="InterPro" id="IPR000477">
    <property type="entry name" value="RT_dom"/>
</dbReference>
<protein>
    <recommendedName>
        <fullName evidence="2">Peptidase A2 domain-containing protein</fullName>
    </recommendedName>
</protein>
<dbReference type="Gene3D" id="3.30.70.270">
    <property type="match status" value="1"/>
</dbReference>
<dbReference type="Pfam" id="PF13975">
    <property type="entry name" value="gag-asp_proteas"/>
    <property type="match status" value="1"/>
</dbReference>
<dbReference type="PROSITE" id="PS50175">
    <property type="entry name" value="ASP_PROT_RETROV"/>
    <property type="match status" value="1"/>
</dbReference>
<dbReference type="Gene3D" id="2.40.70.10">
    <property type="entry name" value="Acid Proteases"/>
    <property type="match status" value="1"/>
</dbReference>
<dbReference type="EMBL" id="CAJPWZ010001255">
    <property type="protein sequence ID" value="CAG2211133.1"/>
    <property type="molecule type" value="Genomic_DNA"/>
</dbReference>
<evidence type="ECO:0000313" key="4">
    <source>
        <dbReference type="Proteomes" id="UP000683360"/>
    </source>
</evidence>